<reference evidence="8 9" key="1">
    <citation type="submission" date="2024-07" db="EMBL/GenBank/DDBJ databases">
        <title>Section-level genome sequencing and comparative genomics of Aspergillus sections Usti and Cavernicolus.</title>
        <authorList>
            <consortium name="Lawrence Berkeley National Laboratory"/>
            <person name="Nybo J.L."/>
            <person name="Vesth T.C."/>
            <person name="Theobald S."/>
            <person name="Frisvad J.C."/>
            <person name="Larsen T.O."/>
            <person name="Kjaerboelling I."/>
            <person name="Rothschild-Mancinelli K."/>
            <person name="Lyhne E.K."/>
            <person name="Kogle M.E."/>
            <person name="Barry K."/>
            <person name="Clum A."/>
            <person name="Na H."/>
            <person name="Ledsgaard L."/>
            <person name="Lin J."/>
            <person name="Lipzen A."/>
            <person name="Kuo A."/>
            <person name="Riley R."/>
            <person name="Mondo S."/>
            <person name="Labutti K."/>
            <person name="Haridas S."/>
            <person name="Pangalinan J."/>
            <person name="Salamov A.A."/>
            <person name="Simmons B.A."/>
            <person name="Magnuson J.K."/>
            <person name="Chen J."/>
            <person name="Drula E."/>
            <person name="Henrissat B."/>
            <person name="Wiebenga A."/>
            <person name="Lubbers R.J."/>
            <person name="Gomes A.C."/>
            <person name="Makela M.R."/>
            <person name="Stajich J."/>
            <person name="Grigoriev I.V."/>
            <person name="Mortensen U.H."/>
            <person name="De Vries R.P."/>
            <person name="Baker S.E."/>
            <person name="Andersen M.R."/>
        </authorList>
    </citation>
    <scope>NUCLEOTIDE SEQUENCE [LARGE SCALE GENOMIC DNA]</scope>
    <source>
        <strain evidence="8 9">CBS 209.92</strain>
    </source>
</reference>
<evidence type="ECO:0000313" key="9">
    <source>
        <dbReference type="Proteomes" id="UP001610563"/>
    </source>
</evidence>
<dbReference type="SUPFAM" id="SSF55729">
    <property type="entry name" value="Acyl-CoA N-acyltransferases (Nat)"/>
    <property type="match status" value="1"/>
</dbReference>
<dbReference type="Proteomes" id="UP001610563">
    <property type="component" value="Unassembled WGS sequence"/>
</dbReference>
<keyword evidence="4" id="KW-1133">Transmembrane helix</keyword>
<feature type="region of interest" description="Disordered" evidence="6">
    <location>
        <begin position="1"/>
        <end position="57"/>
    </location>
</feature>
<accession>A0ABR4GQU1</accession>
<dbReference type="PANTHER" id="PTHR34697:SF2">
    <property type="entry name" value="PHOSPHATIDYLGLYCEROL LYSYLTRANSFERASE"/>
    <property type="match status" value="1"/>
</dbReference>
<evidence type="ECO:0000256" key="6">
    <source>
        <dbReference type="SAM" id="MobiDB-lite"/>
    </source>
</evidence>
<evidence type="ECO:0000256" key="2">
    <source>
        <dbReference type="ARBA" id="ARBA00022475"/>
    </source>
</evidence>
<keyword evidence="9" id="KW-1185">Reference proteome</keyword>
<evidence type="ECO:0000256" key="3">
    <source>
        <dbReference type="ARBA" id="ARBA00022692"/>
    </source>
</evidence>
<dbReference type="InterPro" id="IPR016181">
    <property type="entry name" value="Acyl_CoA_acyltransferase"/>
</dbReference>
<dbReference type="PANTHER" id="PTHR34697">
    <property type="entry name" value="PHOSPHATIDYLGLYCEROL LYSYLTRANSFERASE"/>
    <property type="match status" value="1"/>
</dbReference>
<evidence type="ECO:0000313" key="8">
    <source>
        <dbReference type="EMBL" id="KAL2800865.1"/>
    </source>
</evidence>
<protein>
    <recommendedName>
        <fullName evidence="7">Phosphatidylglycerol lysyltransferase C-terminal domain-containing protein</fullName>
    </recommendedName>
</protein>
<keyword evidence="2" id="KW-1003">Cell membrane</keyword>
<feature type="region of interest" description="Disordered" evidence="6">
    <location>
        <begin position="90"/>
        <end position="153"/>
    </location>
</feature>
<keyword evidence="5" id="KW-0472">Membrane</keyword>
<feature type="compositionally biased region" description="Polar residues" evidence="6">
    <location>
        <begin position="122"/>
        <end position="135"/>
    </location>
</feature>
<feature type="compositionally biased region" description="Low complexity" evidence="6">
    <location>
        <begin position="90"/>
        <end position="116"/>
    </location>
</feature>
<name>A0ABR4GQU1_9EURO</name>
<evidence type="ECO:0000256" key="4">
    <source>
        <dbReference type="ARBA" id="ARBA00022989"/>
    </source>
</evidence>
<evidence type="ECO:0000259" key="7">
    <source>
        <dbReference type="Pfam" id="PF09924"/>
    </source>
</evidence>
<dbReference type="InterPro" id="IPR051211">
    <property type="entry name" value="PG_lysyltransferase"/>
</dbReference>
<evidence type="ECO:0000256" key="5">
    <source>
        <dbReference type="ARBA" id="ARBA00023136"/>
    </source>
</evidence>
<dbReference type="EMBL" id="JBFTWV010000002">
    <property type="protein sequence ID" value="KAL2800865.1"/>
    <property type="molecule type" value="Genomic_DNA"/>
</dbReference>
<comment type="subcellular location">
    <subcellularLocation>
        <location evidence="1">Cell membrane</location>
        <topology evidence="1">Multi-pass membrane protein</topology>
    </subcellularLocation>
</comment>
<comment type="caution">
    <text evidence="8">The sequence shown here is derived from an EMBL/GenBank/DDBJ whole genome shotgun (WGS) entry which is preliminary data.</text>
</comment>
<sequence>MDPEHTKSTETPEATRPRPKPRGRQKKQKSSRKTTASHRNQELLADTIGRTICQPEPYQPKPTLVAVSDQNVPADSSLSMWLSVPIPQISSSAGSTYSNMTSSSSSSSNTQRASSSYDLRSETASRYTSDGSTESVPHAFSRPPSTCPDKSRVVSLSKTASIRDVERIAAQYGTMSHMGLLDPSYTVFVNEGRTGAICFKTLYKVAVVMGDPICHPEHTHSVLSEFNIYRRRKHWDMAVLGAKEELVRYYSQGRSRATILQFAKERVLNPLTNSVLGETSGKRILTQCRQLLDPHKGGTTLSIYIPPLQDLDYQLETDLRAIYNDWRAARNKSHKPQAFITEYDPFLMPNLMTYIYTTGPDGTINGFAGLRWIGANNGYHIDPCIAAPGARNGISDLLLFASMAYCRQLGISYLSLGYEPLESLEPTSGMSPLIAPLTQRIYHHTFRRLPISGKRAYFDKFKPDADQDAPVYLIFPSRIPEPRQVVAVAHIANISIRRLFQQKVAS</sequence>
<evidence type="ECO:0000256" key="1">
    <source>
        <dbReference type="ARBA" id="ARBA00004651"/>
    </source>
</evidence>
<dbReference type="InterPro" id="IPR024320">
    <property type="entry name" value="LPG_synthase_C"/>
</dbReference>
<proteinExistence type="predicted"/>
<feature type="domain" description="Phosphatidylglycerol lysyltransferase C-terminal" evidence="7">
    <location>
        <begin position="170"/>
        <end position="465"/>
    </location>
</feature>
<gene>
    <name evidence="8" type="ORF">BJX66DRAFT_101668</name>
</gene>
<feature type="compositionally biased region" description="Basic and acidic residues" evidence="6">
    <location>
        <begin position="1"/>
        <end position="16"/>
    </location>
</feature>
<feature type="compositionally biased region" description="Basic residues" evidence="6">
    <location>
        <begin position="17"/>
        <end position="36"/>
    </location>
</feature>
<dbReference type="Pfam" id="PF09924">
    <property type="entry name" value="LPG_synthase_C"/>
    <property type="match status" value="1"/>
</dbReference>
<organism evidence="8 9">
    <name type="scientific">Aspergillus keveii</name>
    <dbReference type="NCBI Taxonomy" id="714993"/>
    <lineage>
        <taxon>Eukaryota</taxon>
        <taxon>Fungi</taxon>
        <taxon>Dikarya</taxon>
        <taxon>Ascomycota</taxon>
        <taxon>Pezizomycotina</taxon>
        <taxon>Eurotiomycetes</taxon>
        <taxon>Eurotiomycetidae</taxon>
        <taxon>Eurotiales</taxon>
        <taxon>Aspergillaceae</taxon>
        <taxon>Aspergillus</taxon>
        <taxon>Aspergillus subgen. Nidulantes</taxon>
    </lineage>
</organism>
<keyword evidence="3" id="KW-0812">Transmembrane</keyword>